<reference evidence="1" key="1">
    <citation type="submission" date="2021-02" db="EMBL/GenBank/DDBJ databases">
        <authorList>
            <consortium name="DOE Joint Genome Institute"/>
            <person name="Ahrendt S."/>
            <person name="Looney B.P."/>
            <person name="Miyauchi S."/>
            <person name="Morin E."/>
            <person name="Drula E."/>
            <person name="Courty P.E."/>
            <person name="Chicoki N."/>
            <person name="Fauchery L."/>
            <person name="Kohler A."/>
            <person name="Kuo A."/>
            <person name="Labutti K."/>
            <person name="Pangilinan J."/>
            <person name="Lipzen A."/>
            <person name="Riley R."/>
            <person name="Andreopoulos W."/>
            <person name="He G."/>
            <person name="Johnson J."/>
            <person name="Barry K.W."/>
            <person name="Grigoriev I.V."/>
            <person name="Nagy L."/>
            <person name="Hibbett D."/>
            <person name="Henrissat B."/>
            <person name="Matheny P.B."/>
            <person name="Labbe J."/>
            <person name="Martin F."/>
        </authorList>
    </citation>
    <scope>NUCLEOTIDE SEQUENCE</scope>
    <source>
        <strain evidence="1">EC-137</strain>
    </source>
</reference>
<name>A0ACB8QYB9_9AGAM</name>
<evidence type="ECO:0000313" key="2">
    <source>
        <dbReference type="Proteomes" id="UP000814128"/>
    </source>
</evidence>
<protein>
    <submittedName>
        <fullName evidence="1">Uncharacterized protein</fullName>
    </submittedName>
</protein>
<dbReference type="Proteomes" id="UP000814128">
    <property type="component" value="Unassembled WGS sequence"/>
</dbReference>
<dbReference type="EMBL" id="MU273468">
    <property type="protein sequence ID" value="KAI0036723.1"/>
    <property type="molecule type" value="Genomic_DNA"/>
</dbReference>
<accession>A0ACB8QYB9</accession>
<organism evidence="1 2">
    <name type="scientific">Vararia minispora EC-137</name>
    <dbReference type="NCBI Taxonomy" id="1314806"/>
    <lineage>
        <taxon>Eukaryota</taxon>
        <taxon>Fungi</taxon>
        <taxon>Dikarya</taxon>
        <taxon>Basidiomycota</taxon>
        <taxon>Agaricomycotina</taxon>
        <taxon>Agaricomycetes</taxon>
        <taxon>Russulales</taxon>
        <taxon>Lachnocladiaceae</taxon>
        <taxon>Vararia</taxon>
    </lineage>
</organism>
<gene>
    <name evidence="1" type="ORF">K488DRAFT_81719</name>
</gene>
<reference evidence="1" key="2">
    <citation type="journal article" date="2022" name="New Phytol.">
        <title>Evolutionary transition to the ectomycorrhizal habit in the genomes of a hyperdiverse lineage of mushroom-forming fungi.</title>
        <authorList>
            <person name="Looney B."/>
            <person name="Miyauchi S."/>
            <person name="Morin E."/>
            <person name="Drula E."/>
            <person name="Courty P.E."/>
            <person name="Kohler A."/>
            <person name="Kuo A."/>
            <person name="LaButti K."/>
            <person name="Pangilinan J."/>
            <person name="Lipzen A."/>
            <person name="Riley R."/>
            <person name="Andreopoulos W."/>
            <person name="He G."/>
            <person name="Johnson J."/>
            <person name="Nolan M."/>
            <person name="Tritt A."/>
            <person name="Barry K.W."/>
            <person name="Grigoriev I.V."/>
            <person name="Nagy L.G."/>
            <person name="Hibbett D."/>
            <person name="Henrissat B."/>
            <person name="Matheny P.B."/>
            <person name="Labbe J."/>
            <person name="Martin F.M."/>
        </authorList>
    </citation>
    <scope>NUCLEOTIDE SEQUENCE</scope>
    <source>
        <strain evidence="1">EC-137</strain>
    </source>
</reference>
<sequence length="576" mass="63767">MSGLLRIHTSHSSPLCRKQLVAYLSLSARFSRHVSSAKVHSLKTTPLQPTSEADSTDSNPKKPRSSNYGKLEPYDLAQRLVKLCKDGQLDEAVATLKRMPLAAQNIKVWNTLITNVFEAKKYKLAYSLYTDLRRRGFKPSLRTFTTMLSGYHEVDDWKPLSAQLKNVHNVYDSLVNFLEDAEYMRGAPPDRVFEMRVALTMYFDILVKVGQFDRVIEAFGALPGDAHDGRMYATYFRALTSASSISADEVGACVAAGWEEFLELHRLQPQRFVISDLLCYHAFSALTASTDVAHHTLAFDIAREQLGLCAGVYAPPPVEPHPKTLAHILRIAALLGAHDIVHAYADVVQRRHGLRPTLRLPTLYTVLTADRTDPPPPQTVAALIELLAGQSPSDIARASVAVEAALNACWHGRDFDAAARVLAAYQLVDVHELFAPPASRPEGALCPQPISMRMWMHVIRAALAAQDDRTRTARRCLTMVEARADELLKAASTRSEGSTVPKVDPRVPPLVQALTEAALGEDGEKLYDETRARWQRIRNGAYAVTEVARKDKSLSKEEQAMVGGELDSGPDELELK</sequence>
<evidence type="ECO:0000313" key="1">
    <source>
        <dbReference type="EMBL" id="KAI0036723.1"/>
    </source>
</evidence>
<comment type="caution">
    <text evidence="1">The sequence shown here is derived from an EMBL/GenBank/DDBJ whole genome shotgun (WGS) entry which is preliminary data.</text>
</comment>
<keyword evidence="2" id="KW-1185">Reference proteome</keyword>
<proteinExistence type="predicted"/>